<dbReference type="InterPro" id="IPR027417">
    <property type="entry name" value="P-loop_NTPase"/>
</dbReference>
<sequence>MKVNEFVQPPFLQAEEFRERVNVLERALEEKGAKIVWLASYPRSGNGMLRALLYFALNPRATDMADYRTATLDLHARFTLEHVQALPEAEIQGTRVVFIKSHFMCNAMAQFVDRTFGAIHLFRNPFEVAVSDFIASEYYSVCHDEKLLDAHFMNYFRYFSAFNLSPTSSLYGYGSWPEHYFSWKKLPLYSDAQVVSLSFADLVGDREKVRHCLEAFGLPVSRERLDWMYEQSRREKAFVVSETSSAIGGQDGHIPHYITPATVKKAISERAQPFRGYLEEKYALWMALL</sequence>
<dbReference type="Gene3D" id="3.40.50.300">
    <property type="entry name" value="P-loop containing nucleotide triphosphate hydrolases"/>
    <property type="match status" value="1"/>
</dbReference>
<gene>
    <name evidence="2" type="ORF">GGQ74_001199</name>
</gene>
<dbReference type="Proteomes" id="UP000580856">
    <property type="component" value="Unassembled WGS sequence"/>
</dbReference>
<evidence type="ECO:0000313" key="2">
    <source>
        <dbReference type="EMBL" id="NJB67559.1"/>
    </source>
</evidence>
<dbReference type="RefSeq" id="WP_167940605.1">
    <property type="nucleotide sequence ID" value="NZ_JAATJA010000001.1"/>
</dbReference>
<feature type="domain" description="Sulfotransferase" evidence="1">
    <location>
        <begin position="36"/>
        <end position="233"/>
    </location>
</feature>
<reference evidence="2 3" key="1">
    <citation type="submission" date="2020-03" db="EMBL/GenBank/DDBJ databases">
        <title>Genomic Encyclopedia of Type Strains, Phase IV (KMG-IV): sequencing the most valuable type-strain genomes for metagenomic binning, comparative biology and taxonomic classification.</title>
        <authorList>
            <person name="Goeker M."/>
        </authorList>
    </citation>
    <scope>NUCLEOTIDE SEQUENCE [LARGE SCALE GENOMIC DNA]</scope>
    <source>
        <strain evidence="2 3">DSM 24233</strain>
    </source>
</reference>
<organism evidence="2 3">
    <name type="scientific">Desulfobaculum xiamenense</name>
    <dbReference type="NCBI Taxonomy" id="995050"/>
    <lineage>
        <taxon>Bacteria</taxon>
        <taxon>Pseudomonadati</taxon>
        <taxon>Thermodesulfobacteriota</taxon>
        <taxon>Desulfovibrionia</taxon>
        <taxon>Desulfovibrionales</taxon>
        <taxon>Desulfovibrionaceae</taxon>
        <taxon>Desulfobaculum</taxon>
    </lineage>
</organism>
<dbReference type="EMBL" id="JAATJA010000001">
    <property type="protein sequence ID" value="NJB67559.1"/>
    <property type="molecule type" value="Genomic_DNA"/>
</dbReference>
<evidence type="ECO:0000259" key="1">
    <source>
        <dbReference type="Pfam" id="PF00685"/>
    </source>
</evidence>
<comment type="caution">
    <text evidence="2">The sequence shown here is derived from an EMBL/GenBank/DDBJ whole genome shotgun (WGS) entry which is preliminary data.</text>
</comment>
<dbReference type="SUPFAM" id="SSF52540">
    <property type="entry name" value="P-loop containing nucleoside triphosphate hydrolases"/>
    <property type="match status" value="1"/>
</dbReference>
<dbReference type="InterPro" id="IPR000863">
    <property type="entry name" value="Sulfotransferase_dom"/>
</dbReference>
<dbReference type="GO" id="GO:0008146">
    <property type="term" value="F:sulfotransferase activity"/>
    <property type="evidence" value="ECO:0007669"/>
    <property type="project" value="InterPro"/>
</dbReference>
<evidence type="ECO:0000313" key="3">
    <source>
        <dbReference type="Proteomes" id="UP000580856"/>
    </source>
</evidence>
<name>A0A846QSC1_9BACT</name>
<proteinExistence type="predicted"/>
<dbReference type="AlphaFoldDB" id="A0A846QSC1"/>
<accession>A0A846QSC1</accession>
<dbReference type="Pfam" id="PF00685">
    <property type="entry name" value="Sulfotransfer_1"/>
    <property type="match status" value="1"/>
</dbReference>
<protein>
    <recommendedName>
        <fullName evidence="1">Sulfotransferase domain-containing protein</fullName>
    </recommendedName>
</protein>
<keyword evidence="3" id="KW-1185">Reference proteome</keyword>